<feature type="transmembrane region" description="Helical" evidence="1">
    <location>
        <begin position="6"/>
        <end position="25"/>
    </location>
</feature>
<keyword evidence="3" id="KW-1185">Reference proteome</keyword>
<protein>
    <submittedName>
        <fullName evidence="2">Uncharacterized protein</fullName>
    </submittedName>
</protein>
<keyword evidence="1" id="KW-0812">Transmembrane</keyword>
<reference evidence="3" key="1">
    <citation type="journal article" date="2019" name="Int. J. Syst. Evol. Microbiol.">
        <title>The Global Catalogue of Microorganisms (GCM) 10K type strain sequencing project: providing services to taxonomists for standard genome sequencing and annotation.</title>
        <authorList>
            <consortium name="The Broad Institute Genomics Platform"/>
            <consortium name="The Broad Institute Genome Sequencing Center for Infectious Disease"/>
            <person name="Wu L."/>
            <person name="Ma J."/>
        </authorList>
    </citation>
    <scope>NUCLEOTIDE SEQUENCE [LARGE SCALE GENOMIC DNA]</scope>
    <source>
        <strain evidence="3">CGMCC 1.10131</strain>
    </source>
</reference>
<organism evidence="2 3">
    <name type="scientific">Agarivorans gilvus</name>
    <dbReference type="NCBI Taxonomy" id="680279"/>
    <lineage>
        <taxon>Bacteria</taxon>
        <taxon>Pseudomonadati</taxon>
        <taxon>Pseudomonadota</taxon>
        <taxon>Gammaproteobacteria</taxon>
        <taxon>Alteromonadales</taxon>
        <taxon>Alteromonadaceae</taxon>
        <taxon>Agarivorans</taxon>
    </lineage>
</organism>
<dbReference type="EMBL" id="BMDY01000004">
    <property type="protein sequence ID" value="GGA98911.1"/>
    <property type="molecule type" value="Genomic_DNA"/>
</dbReference>
<proteinExistence type="predicted"/>
<sequence length="182" mass="20665">MMFNTIYKDHVVVISVLLTLILAFLDFNLRLTSQQDIDTQAQRLLAPEAEAFAVLLPKHLSMLNEKMAPFMVDKQQATEQIDEQNSTVIETESMSAELQAQQNGLVEHLYIGDYRYSLLAVFMRDIPFAVFIKTDTRDGTTETIKLSLSSSIEEYNLKSIAADSVMFTAEQREITIKLFQSS</sequence>
<evidence type="ECO:0000256" key="1">
    <source>
        <dbReference type="SAM" id="Phobius"/>
    </source>
</evidence>
<evidence type="ECO:0000313" key="2">
    <source>
        <dbReference type="EMBL" id="GGA98911.1"/>
    </source>
</evidence>
<accession>A0ABQ1HZN3</accession>
<keyword evidence="1" id="KW-0472">Membrane</keyword>
<name>A0ABQ1HZN3_9ALTE</name>
<dbReference type="Proteomes" id="UP000651977">
    <property type="component" value="Unassembled WGS sequence"/>
</dbReference>
<evidence type="ECO:0000313" key="3">
    <source>
        <dbReference type="Proteomes" id="UP000651977"/>
    </source>
</evidence>
<keyword evidence="1" id="KW-1133">Transmembrane helix</keyword>
<gene>
    <name evidence="2" type="ORF">GCM10007414_09910</name>
</gene>
<comment type="caution">
    <text evidence="2">The sequence shown here is derived from an EMBL/GenBank/DDBJ whole genome shotgun (WGS) entry which is preliminary data.</text>
</comment>
<dbReference type="RefSeq" id="WP_157051643.1">
    <property type="nucleotide sequence ID" value="NZ_BMDY01000004.1"/>
</dbReference>